<evidence type="ECO:0000256" key="7">
    <source>
        <dbReference type="SAM" id="Phobius"/>
    </source>
</evidence>
<dbReference type="PROSITE" id="PS50893">
    <property type="entry name" value="ABC_TRANSPORTER_2"/>
    <property type="match status" value="1"/>
</dbReference>
<feature type="transmembrane region" description="Helical" evidence="7">
    <location>
        <begin position="158"/>
        <end position="176"/>
    </location>
</feature>
<dbReference type="Pfam" id="PF00005">
    <property type="entry name" value="ABC_tran"/>
    <property type="match status" value="1"/>
</dbReference>
<dbReference type="PANTHER" id="PTHR24221">
    <property type="entry name" value="ATP-BINDING CASSETTE SUB-FAMILY B"/>
    <property type="match status" value="1"/>
</dbReference>
<protein>
    <submittedName>
        <fullName evidence="10">Type I secretion system ATP-binding protein PrsD</fullName>
    </submittedName>
</protein>
<gene>
    <name evidence="10" type="primary">prsD_2</name>
    <name evidence="10" type="ORF">ROH8110_02010</name>
</gene>
<dbReference type="EMBL" id="FWFU01000002">
    <property type="protein sequence ID" value="SLN38232.1"/>
    <property type="molecule type" value="Genomic_DNA"/>
</dbReference>
<dbReference type="AlphaFoldDB" id="A0A1X6Z2M5"/>
<dbReference type="NCBIfam" id="TIGR01842">
    <property type="entry name" value="type_I_sec_PrtD"/>
    <property type="match status" value="1"/>
</dbReference>
<evidence type="ECO:0000256" key="3">
    <source>
        <dbReference type="ARBA" id="ARBA00022741"/>
    </source>
</evidence>
<keyword evidence="4 10" id="KW-0067">ATP-binding</keyword>
<dbReference type="InterPro" id="IPR036640">
    <property type="entry name" value="ABC1_TM_sf"/>
</dbReference>
<comment type="subcellular location">
    <subcellularLocation>
        <location evidence="1">Cell membrane</location>
        <topology evidence="1">Multi-pass membrane protein</topology>
    </subcellularLocation>
</comment>
<keyword evidence="3" id="KW-0547">Nucleotide-binding</keyword>
<feature type="transmembrane region" description="Helical" evidence="7">
    <location>
        <begin position="60"/>
        <end position="80"/>
    </location>
</feature>
<feature type="transmembrane region" description="Helical" evidence="7">
    <location>
        <begin position="249"/>
        <end position="267"/>
    </location>
</feature>
<dbReference type="SMART" id="SM00382">
    <property type="entry name" value="AAA"/>
    <property type="match status" value="1"/>
</dbReference>
<dbReference type="GO" id="GO:0034040">
    <property type="term" value="F:ATPase-coupled lipid transmembrane transporter activity"/>
    <property type="evidence" value="ECO:0007669"/>
    <property type="project" value="TreeGrafter"/>
</dbReference>
<dbReference type="RefSeq" id="WP_085817589.1">
    <property type="nucleotide sequence ID" value="NZ_FWFU01000002.1"/>
</dbReference>
<dbReference type="Gene3D" id="1.20.1560.10">
    <property type="entry name" value="ABC transporter type 1, transmembrane domain"/>
    <property type="match status" value="1"/>
</dbReference>
<evidence type="ECO:0000256" key="6">
    <source>
        <dbReference type="ARBA" id="ARBA00023136"/>
    </source>
</evidence>
<feature type="transmembrane region" description="Helical" evidence="7">
    <location>
        <begin position="130"/>
        <end position="152"/>
    </location>
</feature>
<evidence type="ECO:0000259" key="9">
    <source>
        <dbReference type="PROSITE" id="PS50929"/>
    </source>
</evidence>
<evidence type="ECO:0000256" key="2">
    <source>
        <dbReference type="ARBA" id="ARBA00022692"/>
    </source>
</evidence>
<reference evidence="10 11" key="1">
    <citation type="submission" date="2017-03" db="EMBL/GenBank/DDBJ databases">
        <authorList>
            <person name="Afonso C.L."/>
            <person name="Miller P.J."/>
            <person name="Scott M.A."/>
            <person name="Spackman E."/>
            <person name="Goraichik I."/>
            <person name="Dimitrov K.M."/>
            <person name="Suarez D.L."/>
            <person name="Swayne D.E."/>
        </authorList>
    </citation>
    <scope>NUCLEOTIDE SEQUENCE [LARGE SCALE GENOMIC DNA]</scope>
    <source>
        <strain evidence="10 11">CECT 8110</strain>
    </source>
</reference>
<organism evidence="10 11">
    <name type="scientific">Roseovarius halotolerans</name>
    <dbReference type="NCBI Taxonomy" id="505353"/>
    <lineage>
        <taxon>Bacteria</taxon>
        <taxon>Pseudomonadati</taxon>
        <taxon>Pseudomonadota</taxon>
        <taxon>Alphaproteobacteria</taxon>
        <taxon>Rhodobacterales</taxon>
        <taxon>Roseobacteraceae</taxon>
        <taxon>Roseovarius</taxon>
    </lineage>
</organism>
<dbReference type="Pfam" id="PF00664">
    <property type="entry name" value="ABC_membrane"/>
    <property type="match status" value="1"/>
</dbReference>
<dbReference type="Gene3D" id="3.40.50.300">
    <property type="entry name" value="P-loop containing nucleotide triphosphate hydrolases"/>
    <property type="match status" value="1"/>
</dbReference>
<dbReference type="GO" id="GO:0030253">
    <property type="term" value="P:protein secretion by the type I secretion system"/>
    <property type="evidence" value="ECO:0007669"/>
    <property type="project" value="InterPro"/>
</dbReference>
<dbReference type="GO" id="GO:0005524">
    <property type="term" value="F:ATP binding"/>
    <property type="evidence" value="ECO:0007669"/>
    <property type="project" value="UniProtKB-KW"/>
</dbReference>
<evidence type="ECO:0000259" key="8">
    <source>
        <dbReference type="PROSITE" id="PS50893"/>
    </source>
</evidence>
<feature type="domain" description="ABC transporter" evidence="8">
    <location>
        <begin position="333"/>
        <end position="569"/>
    </location>
</feature>
<keyword evidence="11" id="KW-1185">Reference proteome</keyword>
<evidence type="ECO:0000313" key="11">
    <source>
        <dbReference type="Proteomes" id="UP000193207"/>
    </source>
</evidence>
<dbReference type="GO" id="GO:0140359">
    <property type="term" value="F:ABC-type transporter activity"/>
    <property type="evidence" value="ECO:0007669"/>
    <property type="project" value="InterPro"/>
</dbReference>
<dbReference type="OrthoDB" id="9808328at2"/>
<dbReference type="Proteomes" id="UP000193207">
    <property type="component" value="Unassembled WGS sequence"/>
</dbReference>
<dbReference type="SUPFAM" id="SSF52540">
    <property type="entry name" value="P-loop containing nucleoside triphosphate hydrolases"/>
    <property type="match status" value="1"/>
</dbReference>
<dbReference type="PANTHER" id="PTHR24221:SF248">
    <property type="entry name" value="ABC TRANSPORTER TRANSMEMBRANE REGION"/>
    <property type="match status" value="1"/>
</dbReference>
<accession>A0A1X6Z2M5</accession>
<dbReference type="GO" id="GO:0005886">
    <property type="term" value="C:plasma membrane"/>
    <property type="evidence" value="ECO:0007669"/>
    <property type="project" value="UniProtKB-SubCell"/>
</dbReference>
<dbReference type="InterPro" id="IPR027417">
    <property type="entry name" value="P-loop_NTPase"/>
</dbReference>
<dbReference type="InterPro" id="IPR010128">
    <property type="entry name" value="ATPase_T1SS_PrtD-like"/>
</dbReference>
<name>A0A1X6Z2M5_9RHOB</name>
<dbReference type="InterPro" id="IPR003593">
    <property type="entry name" value="AAA+_ATPase"/>
</dbReference>
<keyword evidence="5 7" id="KW-1133">Transmembrane helix</keyword>
<evidence type="ECO:0000256" key="5">
    <source>
        <dbReference type="ARBA" id="ARBA00022989"/>
    </source>
</evidence>
<dbReference type="PROSITE" id="PS50929">
    <property type="entry name" value="ABC_TM1F"/>
    <property type="match status" value="1"/>
</dbReference>
<feature type="transmembrane region" description="Helical" evidence="7">
    <location>
        <begin position="21"/>
        <end position="40"/>
    </location>
</feature>
<evidence type="ECO:0000313" key="10">
    <source>
        <dbReference type="EMBL" id="SLN38232.1"/>
    </source>
</evidence>
<dbReference type="InterPro" id="IPR003439">
    <property type="entry name" value="ABC_transporter-like_ATP-bd"/>
</dbReference>
<proteinExistence type="predicted"/>
<dbReference type="GO" id="GO:0016887">
    <property type="term" value="F:ATP hydrolysis activity"/>
    <property type="evidence" value="ECO:0007669"/>
    <property type="project" value="InterPro"/>
</dbReference>
<dbReference type="SUPFAM" id="SSF90123">
    <property type="entry name" value="ABC transporter transmembrane region"/>
    <property type="match status" value="1"/>
</dbReference>
<dbReference type="InterPro" id="IPR039421">
    <property type="entry name" value="Type_1_exporter"/>
</dbReference>
<dbReference type="PROSITE" id="PS00211">
    <property type="entry name" value="ABC_TRANSPORTER_1"/>
    <property type="match status" value="1"/>
</dbReference>
<keyword evidence="2 7" id="KW-0812">Transmembrane</keyword>
<evidence type="ECO:0000256" key="1">
    <source>
        <dbReference type="ARBA" id="ARBA00004651"/>
    </source>
</evidence>
<evidence type="ECO:0000256" key="4">
    <source>
        <dbReference type="ARBA" id="ARBA00022840"/>
    </source>
</evidence>
<feature type="domain" description="ABC transmembrane type-1" evidence="9">
    <location>
        <begin position="24"/>
        <end position="302"/>
    </location>
</feature>
<dbReference type="GO" id="GO:0030256">
    <property type="term" value="C:type I protein secretion system complex"/>
    <property type="evidence" value="ECO:0007669"/>
    <property type="project" value="InterPro"/>
</dbReference>
<dbReference type="InterPro" id="IPR011527">
    <property type="entry name" value="ABC1_TM_dom"/>
</dbReference>
<sequence>MSSVERPGIQELRAARGKGRVLFFWAFVFSIFVNLLMLTGPLYMLQVYDRVLASKSVETLVALSLLVTMLYALMAVLDYARGRVMARIGARFQSVLDARLFNATLQRSKNPHDRPVCNAALRDLDSLQNLFVSPVLLAIMDMPWTPIFIAAIFIFHPVLGWVSVAGGLIIVVLALLNQTVTAHRVRISQIATQRAHSFAEHAQEASEVALSQGLGDSLESRYKRLRNLALKQTMRANDWTGVFTSMTKAFRLFLQSAILGLGAYFVLLGELTPGSMIAGSILLGRALAPVEQAMSNWPVLQRARAGWKTLEKFLASVPFQEERTELPVPEARLRVSGLTIVPPASKRPTVRNVNFVLEPGQALGVIGKSGSGKSTLARVLSGYWPPAAGEVRLGGATLDQYDPMHLGAHIGYLPQTVSLFGGTIAENIRRMALEPDSKGVVAAAKQANAHDMIMQLPSGYDTYLDGNENMLSGGQRQRIALARALYGEPVLLILDEPNSMLDAEGSDALNQTVKSFKEKNKSVIVMTHRPTAIAECDLLMVLDKGNVLAFGPRDDVLEKTVMDPRKPRLATAAPGKVAM</sequence>
<dbReference type="InterPro" id="IPR017871">
    <property type="entry name" value="ABC_transporter-like_CS"/>
</dbReference>
<keyword evidence="6 7" id="KW-0472">Membrane</keyword>